<gene>
    <name evidence="1" type="ORF">RchiOBHm_Chr7g0231061</name>
</gene>
<name>A0A2P6PFJ9_ROSCH</name>
<dbReference type="Proteomes" id="UP000238479">
    <property type="component" value="Chromosome 7"/>
</dbReference>
<accession>A0A2P6PFJ9</accession>
<dbReference type="Gramene" id="PRQ20705">
    <property type="protein sequence ID" value="PRQ20705"/>
    <property type="gene ID" value="RchiOBHm_Chr7g0231061"/>
</dbReference>
<evidence type="ECO:0000313" key="1">
    <source>
        <dbReference type="EMBL" id="PRQ20705.1"/>
    </source>
</evidence>
<protein>
    <submittedName>
        <fullName evidence="1">Uncharacterized protein</fullName>
    </submittedName>
</protein>
<dbReference type="AlphaFoldDB" id="A0A2P6PFJ9"/>
<sequence length="53" mass="6410">MWYLLVHLSTWERESKKRKCLSFWANFHVFRQRLVSTKVSNLFPLSSSTSLYT</sequence>
<reference evidence="1 2" key="1">
    <citation type="journal article" date="2018" name="Nat. Genet.">
        <title>The Rosa genome provides new insights in the design of modern roses.</title>
        <authorList>
            <person name="Bendahmane M."/>
        </authorList>
    </citation>
    <scope>NUCLEOTIDE SEQUENCE [LARGE SCALE GENOMIC DNA]</scope>
    <source>
        <strain evidence="2">cv. Old Blush</strain>
    </source>
</reference>
<dbReference type="EMBL" id="PDCK01000045">
    <property type="protein sequence ID" value="PRQ20705.1"/>
    <property type="molecule type" value="Genomic_DNA"/>
</dbReference>
<keyword evidence="2" id="KW-1185">Reference proteome</keyword>
<comment type="caution">
    <text evidence="1">The sequence shown here is derived from an EMBL/GenBank/DDBJ whole genome shotgun (WGS) entry which is preliminary data.</text>
</comment>
<evidence type="ECO:0000313" key="2">
    <source>
        <dbReference type="Proteomes" id="UP000238479"/>
    </source>
</evidence>
<proteinExistence type="predicted"/>
<organism evidence="1 2">
    <name type="scientific">Rosa chinensis</name>
    <name type="common">China rose</name>
    <dbReference type="NCBI Taxonomy" id="74649"/>
    <lineage>
        <taxon>Eukaryota</taxon>
        <taxon>Viridiplantae</taxon>
        <taxon>Streptophyta</taxon>
        <taxon>Embryophyta</taxon>
        <taxon>Tracheophyta</taxon>
        <taxon>Spermatophyta</taxon>
        <taxon>Magnoliopsida</taxon>
        <taxon>eudicotyledons</taxon>
        <taxon>Gunneridae</taxon>
        <taxon>Pentapetalae</taxon>
        <taxon>rosids</taxon>
        <taxon>fabids</taxon>
        <taxon>Rosales</taxon>
        <taxon>Rosaceae</taxon>
        <taxon>Rosoideae</taxon>
        <taxon>Rosoideae incertae sedis</taxon>
        <taxon>Rosa</taxon>
    </lineage>
</organism>